<evidence type="ECO:0000256" key="4">
    <source>
        <dbReference type="ARBA" id="ARBA00022701"/>
    </source>
</evidence>
<dbReference type="Gene3D" id="1.10.287.600">
    <property type="entry name" value="Helix hairpin bin"/>
    <property type="match status" value="1"/>
</dbReference>
<reference evidence="9 10" key="1">
    <citation type="submission" date="2017-10" db="EMBL/GenBank/DDBJ databases">
        <title>Comparative genomics in systemic dimorphic fungi from Ajellomycetaceae.</title>
        <authorList>
            <person name="Munoz J.F."/>
            <person name="Mcewen J.G."/>
            <person name="Clay O.K."/>
            <person name="Cuomo C.A."/>
        </authorList>
    </citation>
    <scope>NUCLEOTIDE SEQUENCE [LARGE SCALE GENOMIC DNA]</scope>
    <source>
        <strain evidence="9 10">UAMH7299</strain>
    </source>
</reference>
<keyword evidence="5" id="KW-0547">Nucleotide-binding</keyword>
<comment type="similarity">
    <text evidence="2">Belongs to the tubulin family.</text>
</comment>
<dbReference type="GO" id="GO:0005200">
    <property type="term" value="F:structural constituent of cytoskeleton"/>
    <property type="evidence" value="ECO:0007669"/>
    <property type="project" value="InterPro"/>
</dbReference>
<dbReference type="Gene3D" id="3.40.50.1440">
    <property type="entry name" value="Tubulin/FtsZ, GTPase domain"/>
    <property type="match status" value="2"/>
</dbReference>
<dbReference type="InterPro" id="IPR036525">
    <property type="entry name" value="Tubulin/FtsZ_GTPase_sf"/>
</dbReference>
<keyword evidence="6" id="KW-0342">GTP-binding</keyword>
<comment type="caution">
    <text evidence="9">The sequence shown here is derived from an EMBL/GenBank/DDBJ whole genome shotgun (WGS) entry which is preliminary data.</text>
</comment>
<organism evidence="9 10">
    <name type="scientific">Polytolypa hystricis (strain UAMH7299)</name>
    <dbReference type="NCBI Taxonomy" id="1447883"/>
    <lineage>
        <taxon>Eukaryota</taxon>
        <taxon>Fungi</taxon>
        <taxon>Dikarya</taxon>
        <taxon>Ascomycota</taxon>
        <taxon>Pezizomycotina</taxon>
        <taxon>Eurotiomycetes</taxon>
        <taxon>Eurotiomycetidae</taxon>
        <taxon>Onygenales</taxon>
        <taxon>Onygenales incertae sedis</taxon>
        <taxon>Polytolypa</taxon>
    </lineage>
</organism>
<proteinExistence type="inferred from homology"/>
<dbReference type="PANTHER" id="PTHR11588">
    <property type="entry name" value="TUBULIN"/>
    <property type="match status" value="1"/>
</dbReference>
<keyword evidence="7" id="KW-0963">Cytoplasm</keyword>
<dbReference type="GO" id="GO:0005874">
    <property type="term" value="C:microtubule"/>
    <property type="evidence" value="ECO:0007669"/>
    <property type="project" value="UniProtKB-KW"/>
</dbReference>
<sequence>MALTHLAGQLDLERAGIPVYFKETPEGKYMRRSILADRGPYLSGRLSDRHLYDARNIIQGNSDAGNVWAKGFYADGTETAHRIIDLVRREVEECDCFQGFQMTHSIGRVGITSAFGFPSQVNGDLRRLYMNMVPLSPSLSYLSVGSVPKPQIPTTTTSSSSIPPDELVRHMFDPDNMMTSLYQFGGRRNPRSLAFGAHFCGKNSMRAVEAEMRILQQSGQSRSGNTSRTDSMHDWTISHNHSQGHTYTSFCPVPTHGFETSCAYFGNFTSIRHTFSTILDRFDGLYSRRSFVHFYTSEGMDKMEFVEARELLCDLVERYKEVEAEFRSGDGGL</sequence>
<dbReference type="Proteomes" id="UP000224634">
    <property type="component" value="Unassembled WGS sequence"/>
</dbReference>
<dbReference type="InterPro" id="IPR008280">
    <property type="entry name" value="Tub_FtsZ_C"/>
</dbReference>
<dbReference type="SUPFAM" id="SSF52490">
    <property type="entry name" value="Tubulin nucleotide-binding domain-like"/>
    <property type="match status" value="1"/>
</dbReference>
<evidence type="ECO:0000313" key="10">
    <source>
        <dbReference type="Proteomes" id="UP000224634"/>
    </source>
</evidence>
<evidence type="ECO:0000256" key="1">
    <source>
        <dbReference type="ARBA" id="ARBA00004245"/>
    </source>
</evidence>
<protein>
    <recommendedName>
        <fullName evidence="8">Tubulin/FtsZ GTPase domain-containing protein</fullName>
    </recommendedName>
</protein>
<dbReference type="PRINTS" id="PR01163">
    <property type="entry name" value="BETATUBULIN"/>
</dbReference>
<dbReference type="AlphaFoldDB" id="A0A2B7XAM1"/>
<evidence type="ECO:0000256" key="5">
    <source>
        <dbReference type="ARBA" id="ARBA00022741"/>
    </source>
</evidence>
<evidence type="ECO:0000259" key="8">
    <source>
        <dbReference type="Pfam" id="PF00091"/>
    </source>
</evidence>
<dbReference type="GO" id="GO:0003924">
    <property type="term" value="F:GTPase activity"/>
    <property type="evidence" value="ECO:0007669"/>
    <property type="project" value="InterPro"/>
</dbReference>
<dbReference type="SUPFAM" id="SSF55307">
    <property type="entry name" value="Tubulin C-terminal domain-like"/>
    <property type="match status" value="1"/>
</dbReference>
<dbReference type="InterPro" id="IPR003008">
    <property type="entry name" value="Tubulin_FtsZ_GTPase"/>
</dbReference>
<evidence type="ECO:0000256" key="3">
    <source>
        <dbReference type="ARBA" id="ARBA00011747"/>
    </source>
</evidence>
<dbReference type="STRING" id="1447883.A0A2B7XAM1"/>
<feature type="domain" description="Tubulin/FtsZ GTPase" evidence="8">
    <location>
        <begin position="16"/>
        <end position="107"/>
    </location>
</feature>
<gene>
    <name evidence="9" type="ORF">AJ80_07815</name>
</gene>
<dbReference type="PRINTS" id="PR01161">
    <property type="entry name" value="TUBULIN"/>
</dbReference>
<dbReference type="OrthoDB" id="10660416at2759"/>
<dbReference type="GO" id="GO:0007017">
    <property type="term" value="P:microtubule-based process"/>
    <property type="evidence" value="ECO:0007669"/>
    <property type="project" value="InterPro"/>
</dbReference>
<dbReference type="InterPro" id="IPR002453">
    <property type="entry name" value="Beta_tubulin"/>
</dbReference>
<evidence type="ECO:0000256" key="2">
    <source>
        <dbReference type="ARBA" id="ARBA00009636"/>
    </source>
</evidence>
<comment type="subunit">
    <text evidence="3">Dimer of alpha and beta chains. A typical microtubule is a hollow water-filled tube with an outer diameter of 25 nm and an inner diameter of 15 nM. Alpha-beta heterodimers associate head-to-tail to form protofilaments running lengthwise along the microtubule wall with the beta-tubulin subunit facing the microtubule plus end conferring a structural polarity. Microtubules usually have 13 protofilaments but different protofilament numbers can be found in some organisms and specialized cells.</text>
</comment>
<accession>A0A2B7XAM1</accession>
<dbReference type="InterPro" id="IPR000217">
    <property type="entry name" value="Tubulin"/>
</dbReference>
<keyword evidence="7" id="KW-0206">Cytoskeleton</keyword>
<dbReference type="Pfam" id="PF00091">
    <property type="entry name" value="Tubulin"/>
    <property type="match status" value="1"/>
</dbReference>
<dbReference type="EMBL" id="PDNA01000158">
    <property type="protein sequence ID" value="PGH08694.1"/>
    <property type="molecule type" value="Genomic_DNA"/>
</dbReference>
<keyword evidence="4" id="KW-0493">Microtubule</keyword>
<comment type="subcellular location">
    <subcellularLocation>
        <location evidence="1">Cytoplasm</location>
        <location evidence="1">Cytoskeleton</location>
    </subcellularLocation>
</comment>
<dbReference type="GO" id="GO:0005525">
    <property type="term" value="F:GTP binding"/>
    <property type="evidence" value="ECO:0007669"/>
    <property type="project" value="UniProtKB-KW"/>
</dbReference>
<evidence type="ECO:0000256" key="6">
    <source>
        <dbReference type="ARBA" id="ARBA00023134"/>
    </source>
</evidence>
<evidence type="ECO:0000313" key="9">
    <source>
        <dbReference type="EMBL" id="PGH08694.1"/>
    </source>
</evidence>
<evidence type="ECO:0000256" key="7">
    <source>
        <dbReference type="ARBA" id="ARBA00023212"/>
    </source>
</evidence>
<name>A0A2B7XAM1_POLH7</name>
<dbReference type="InterPro" id="IPR023123">
    <property type="entry name" value="Tubulin_C"/>
</dbReference>
<keyword evidence="10" id="KW-1185">Reference proteome</keyword>